<feature type="transmembrane region" description="Helical" evidence="7">
    <location>
        <begin position="281"/>
        <end position="298"/>
    </location>
</feature>
<feature type="transmembrane region" description="Helical" evidence="7">
    <location>
        <begin position="246"/>
        <end position="269"/>
    </location>
</feature>
<evidence type="ECO:0000256" key="3">
    <source>
        <dbReference type="ARBA" id="ARBA00022692"/>
    </source>
</evidence>
<keyword evidence="2" id="KW-1003">Cell membrane</keyword>
<dbReference type="Gene3D" id="1.20.1720.10">
    <property type="entry name" value="Multidrug resistance protein D"/>
    <property type="match status" value="1"/>
</dbReference>
<dbReference type="Pfam" id="PF07690">
    <property type="entry name" value="MFS_1"/>
    <property type="match status" value="1"/>
</dbReference>
<accession>A0AA36N200</accession>
<name>A0AA36N200_9DINO</name>
<evidence type="ECO:0000256" key="4">
    <source>
        <dbReference type="ARBA" id="ARBA00022989"/>
    </source>
</evidence>
<feature type="transmembrane region" description="Helical" evidence="7">
    <location>
        <begin position="201"/>
        <end position="225"/>
    </location>
</feature>
<organism evidence="10 11">
    <name type="scientific">Effrenium voratum</name>
    <dbReference type="NCBI Taxonomy" id="2562239"/>
    <lineage>
        <taxon>Eukaryota</taxon>
        <taxon>Sar</taxon>
        <taxon>Alveolata</taxon>
        <taxon>Dinophyceae</taxon>
        <taxon>Suessiales</taxon>
        <taxon>Symbiodiniaceae</taxon>
        <taxon>Effrenium</taxon>
    </lineage>
</organism>
<protein>
    <recommendedName>
        <fullName evidence="9">Major facilitator superfamily (MFS) profile domain-containing protein</fullName>
    </recommendedName>
</protein>
<evidence type="ECO:0000313" key="10">
    <source>
        <dbReference type="EMBL" id="CAJ1389249.1"/>
    </source>
</evidence>
<keyword evidence="4 7" id="KW-1133">Transmembrane helix</keyword>
<dbReference type="PANTHER" id="PTHR43124">
    <property type="entry name" value="PURINE EFFLUX PUMP PBUE"/>
    <property type="match status" value="1"/>
</dbReference>
<reference evidence="10" key="1">
    <citation type="submission" date="2023-08" db="EMBL/GenBank/DDBJ databases">
        <authorList>
            <person name="Chen Y."/>
            <person name="Shah S."/>
            <person name="Dougan E. K."/>
            <person name="Thang M."/>
            <person name="Chan C."/>
        </authorList>
    </citation>
    <scope>NUCLEOTIDE SEQUENCE</scope>
</reference>
<feature type="transmembrane region" description="Helical" evidence="7">
    <location>
        <begin position="140"/>
        <end position="160"/>
    </location>
</feature>
<dbReference type="AlphaFoldDB" id="A0AA36N200"/>
<comment type="caution">
    <text evidence="10">The sequence shown here is derived from an EMBL/GenBank/DDBJ whole genome shotgun (WGS) entry which is preliminary data.</text>
</comment>
<feature type="transmembrane region" description="Helical" evidence="7">
    <location>
        <begin position="399"/>
        <end position="418"/>
    </location>
</feature>
<evidence type="ECO:0000256" key="1">
    <source>
        <dbReference type="ARBA" id="ARBA00004651"/>
    </source>
</evidence>
<evidence type="ECO:0000256" key="6">
    <source>
        <dbReference type="SAM" id="MobiDB-lite"/>
    </source>
</evidence>
<proteinExistence type="predicted"/>
<dbReference type="Proteomes" id="UP001178507">
    <property type="component" value="Unassembled WGS sequence"/>
</dbReference>
<evidence type="ECO:0000313" key="11">
    <source>
        <dbReference type="Proteomes" id="UP001178507"/>
    </source>
</evidence>
<feature type="transmembrane region" description="Helical" evidence="7">
    <location>
        <begin position="334"/>
        <end position="354"/>
    </location>
</feature>
<evidence type="ECO:0000259" key="9">
    <source>
        <dbReference type="PROSITE" id="PS50850"/>
    </source>
</evidence>
<dbReference type="SUPFAM" id="SSF103473">
    <property type="entry name" value="MFS general substrate transporter"/>
    <property type="match status" value="1"/>
</dbReference>
<comment type="subcellular location">
    <subcellularLocation>
        <location evidence="1">Cell membrane</location>
        <topology evidence="1">Multi-pass membrane protein</topology>
    </subcellularLocation>
</comment>
<keyword evidence="11" id="KW-1185">Reference proteome</keyword>
<feature type="transmembrane region" description="Helical" evidence="7">
    <location>
        <begin position="310"/>
        <end position="328"/>
    </location>
</feature>
<dbReference type="InterPro" id="IPR050189">
    <property type="entry name" value="MFS_Efflux_Transporters"/>
</dbReference>
<feature type="region of interest" description="Disordered" evidence="6">
    <location>
        <begin position="424"/>
        <end position="469"/>
    </location>
</feature>
<dbReference type="InterPro" id="IPR036259">
    <property type="entry name" value="MFS_trans_sf"/>
</dbReference>
<sequence>MEWTSRASLALLVLGLCLFLPAAACRGLPRGGLRTQEKTGMSKNMNLALATTMLLDYSCTDQYQPSMPQMAEVFQVSPSAMGYTIQVHLLSCAAGTLMVGPLSDRMGRRPVILACQSMLAVSTFACMCASDLLWFMAGRVLQGLAASVYVVILASLRDCYADPGARLRAMGTLMSLMLVGPIFAPSMGGLLASYAGWRCPFLVLALLSLSLTLFSVFVLEETAVAPKTSEGYLRDIYRVVRDRRRVMILLCVGTTKSLFDVVISSNGFILEDTYGQSVRGAARIAAAFAISCALGSLLARRLHRRPTEVLLLFIPILLGAAGLLVLGACFSESLGWYVSVICILQLLVFPPIIAYHAEFTEELQDIAGVATSVALCAQYLLSSLISLPGVVLAESGVRGMLFFLAGVVVVTELITWFLRPAVSVKEEDEEDEEETEEETKEETKEETEEEEEDEEGDDGRGRGGGDGGG</sequence>
<feature type="domain" description="Major facilitator superfamily (MFS) profile" evidence="9">
    <location>
        <begin position="45"/>
        <end position="423"/>
    </location>
</feature>
<keyword evidence="5 7" id="KW-0472">Membrane</keyword>
<dbReference type="PANTHER" id="PTHR43124:SF3">
    <property type="entry name" value="CHLORAMPHENICOL EFFLUX PUMP RV0191"/>
    <property type="match status" value="1"/>
</dbReference>
<feature type="transmembrane region" description="Helical" evidence="7">
    <location>
        <begin position="172"/>
        <end position="195"/>
    </location>
</feature>
<gene>
    <name evidence="10" type="ORF">EVOR1521_LOCUS14910</name>
</gene>
<dbReference type="GO" id="GO:0005886">
    <property type="term" value="C:plasma membrane"/>
    <property type="evidence" value="ECO:0007669"/>
    <property type="project" value="UniProtKB-SubCell"/>
</dbReference>
<feature type="signal peptide" evidence="8">
    <location>
        <begin position="1"/>
        <end position="25"/>
    </location>
</feature>
<dbReference type="GO" id="GO:0022857">
    <property type="term" value="F:transmembrane transporter activity"/>
    <property type="evidence" value="ECO:0007669"/>
    <property type="project" value="InterPro"/>
</dbReference>
<dbReference type="PROSITE" id="PS00216">
    <property type="entry name" value="SUGAR_TRANSPORT_1"/>
    <property type="match status" value="1"/>
</dbReference>
<evidence type="ECO:0000256" key="5">
    <source>
        <dbReference type="ARBA" id="ARBA00023136"/>
    </source>
</evidence>
<feature type="compositionally biased region" description="Acidic residues" evidence="6">
    <location>
        <begin position="426"/>
        <end position="457"/>
    </location>
</feature>
<feature type="transmembrane region" description="Helical" evidence="7">
    <location>
        <begin position="366"/>
        <end position="387"/>
    </location>
</feature>
<keyword evidence="8" id="KW-0732">Signal</keyword>
<evidence type="ECO:0000256" key="7">
    <source>
        <dbReference type="SAM" id="Phobius"/>
    </source>
</evidence>
<dbReference type="EMBL" id="CAUJNA010001835">
    <property type="protein sequence ID" value="CAJ1389249.1"/>
    <property type="molecule type" value="Genomic_DNA"/>
</dbReference>
<dbReference type="InterPro" id="IPR005829">
    <property type="entry name" value="Sugar_transporter_CS"/>
</dbReference>
<dbReference type="InterPro" id="IPR020846">
    <property type="entry name" value="MFS_dom"/>
</dbReference>
<dbReference type="InterPro" id="IPR011701">
    <property type="entry name" value="MFS"/>
</dbReference>
<evidence type="ECO:0000256" key="2">
    <source>
        <dbReference type="ARBA" id="ARBA00022475"/>
    </source>
</evidence>
<evidence type="ECO:0000256" key="8">
    <source>
        <dbReference type="SAM" id="SignalP"/>
    </source>
</evidence>
<dbReference type="PROSITE" id="PS50850">
    <property type="entry name" value="MFS"/>
    <property type="match status" value="1"/>
</dbReference>
<keyword evidence="3 7" id="KW-0812">Transmembrane</keyword>
<feature type="chain" id="PRO_5041464496" description="Major facilitator superfamily (MFS) profile domain-containing protein" evidence="8">
    <location>
        <begin position="26"/>
        <end position="469"/>
    </location>
</feature>